<evidence type="ECO:0000313" key="2">
    <source>
        <dbReference type="Proteomes" id="UP001235849"/>
    </source>
</evidence>
<accession>A0ABT7B336</accession>
<dbReference type="EMBL" id="JAQOSO010000015">
    <property type="protein sequence ID" value="MDJ1173227.1"/>
    <property type="molecule type" value="Genomic_DNA"/>
</dbReference>
<protein>
    <submittedName>
        <fullName evidence="1">Uncharacterized protein</fullName>
    </submittedName>
</protein>
<dbReference type="Proteomes" id="UP001235849">
    <property type="component" value="Unassembled WGS sequence"/>
</dbReference>
<organism evidence="1 2">
    <name type="scientific">Roseofilum capinflatum BLCC-M114</name>
    <dbReference type="NCBI Taxonomy" id="3022440"/>
    <lineage>
        <taxon>Bacteria</taxon>
        <taxon>Bacillati</taxon>
        <taxon>Cyanobacteriota</taxon>
        <taxon>Cyanophyceae</taxon>
        <taxon>Desertifilales</taxon>
        <taxon>Desertifilaceae</taxon>
        <taxon>Roseofilum</taxon>
        <taxon>Roseofilum capinflatum</taxon>
    </lineage>
</organism>
<sequence length="48" mass="5870">MLYVNLRIDIYSVFLAVDLNLPFYLGDRYPEFDQKIRRIWQVFTKELG</sequence>
<name>A0ABT7B336_9CYAN</name>
<gene>
    <name evidence="1" type="ORF">PMG25_03895</name>
</gene>
<keyword evidence="2" id="KW-1185">Reference proteome</keyword>
<reference evidence="1 2" key="1">
    <citation type="submission" date="2023-01" db="EMBL/GenBank/DDBJ databases">
        <title>Novel diversity within Roseofilum (Cyanobacteria; Desertifilaceae) from marine benthic mats with descriptions of four novel species.</title>
        <authorList>
            <person name="Wang Y."/>
            <person name="Berthold D.E."/>
            <person name="Hu J."/>
            <person name="Lefler F.W."/>
            <person name="Laughinghouse H.D. IV."/>
        </authorList>
    </citation>
    <scope>NUCLEOTIDE SEQUENCE [LARGE SCALE GENOMIC DNA]</scope>
    <source>
        <strain evidence="1 2">BLCC-M114</strain>
    </source>
</reference>
<proteinExistence type="predicted"/>
<evidence type="ECO:0000313" key="1">
    <source>
        <dbReference type="EMBL" id="MDJ1173227.1"/>
    </source>
</evidence>
<comment type="caution">
    <text evidence="1">The sequence shown here is derived from an EMBL/GenBank/DDBJ whole genome shotgun (WGS) entry which is preliminary data.</text>
</comment>
<dbReference type="RefSeq" id="WP_283765596.1">
    <property type="nucleotide sequence ID" value="NZ_JAQOSO010000015.1"/>
</dbReference>